<evidence type="ECO:0008006" key="5">
    <source>
        <dbReference type="Google" id="ProtNLM"/>
    </source>
</evidence>
<accession>A0A8S3TEQ7</accession>
<evidence type="ECO:0000313" key="3">
    <source>
        <dbReference type="EMBL" id="CAG2227725.1"/>
    </source>
</evidence>
<sequence>MRCIHQYIHFWKSLWEVCNINTDVPDVINVALIMDPKEFEYEAPIAVRYCFENLFPEGLDETLKRFTSFNDGIDLHSCNDHSVNGANNYEHSILPPAVIKDNTDGDYCAVPLMLLLLKHYRDIRILDDKLPVPSDTSIDADLTRIKYYTQLIVDQKATGLSISTSFNDIWNCVSEAITRLGDVQMRQHCANLKKAKIGEINKDKMLSLIEVQKKIIMLQKNKDELTERLPELKYPLSDIIQGKIGVVEEWNEEDKMFVETRSSDLLLKHSLDRNIKSITVVGGFGIGKTCTTRHIALLLRQQGYRVLPVSTYAEIKNLDDEDIPTLFIVDDFCGSITSSVQNAHAISKCGRR</sequence>
<evidence type="ECO:0000259" key="2">
    <source>
        <dbReference type="Pfam" id="PF20720"/>
    </source>
</evidence>
<name>A0A8S3TEQ7_MYTED</name>
<reference evidence="3" key="1">
    <citation type="submission" date="2021-03" db="EMBL/GenBank/DDBJ databases">
        <authorList>
            <person name="Bekaert M."/>
        </authorList>
    </citation>
    <scope>NUCLEOTIDE SEQUENCE</scope>
</reference>
<dbReference type="SUPFAM" id="SSF52540">
    <property type="entry name" value="P-loop containing nucleoside triphosphate hydrolases"/>
    <property type="match status" value="1"/>
</dbReference>
<dbReference type="CDD" id="cd01983">
    <property type="entry name" value="SIMIBI"/>
    <property type="match status" value="1"/>
</dbReference>
<evidence type="ECO:0000259" key="1">
    <source>
        <dbReference type="Pfam" id="PF18738"/>
    </source>
</evidence>
<evidence type="ECO:0000313" key="4">
    <source>
        <dbReference type="Proteomes" id="UP000683360"/>
    </source>
</evidence>
<dbReference type="InterPro" id="IPR041249">
    <property type="entry name" value="HEPN_DZIP3"/>
</dbReference>
<dbReference type="Pfam" id="PF18738">
    <property type="entry name" value="HEPN_DZIP3"/>
    <property type="match status" value="1"/>
</dbReference>
<feature type="domain" description="Novel STAND NTPase 3" evidence="2">
    <location>
        <begin position="257"/>
        <end position="345"/>
    </location>
</feature>
<feature type="domain" description="DZIP3-like HEPN" evidence="1">
    <location>
        <begin position="126"/>
        <end position="199"/>
    </location>
</feature>
<comment type="caution">
    <text evidence="3">The sequence shown here is derived from an EMBL/GenBank/DDBJ whole genome shotgun (WGS) entry which is preliminary data.</text>
</comment>
<gene>
    <name evidence="3" type="ORF">MEDL_40716</name>
</gene>
<keyword evidence="4" id="KW-1185">Reference proteome</keyword>
<dbReference type="AlphaFoldDB" id="A0A8S3TEQ7"/>
<organism evidence="3 4">
    <name type="scientific">Mytilus edulis</name>
    <name type="common">Blue mussel</name>
    <dbReference type="NCBI Taxonomy" id="6550"/>
    <lineage>
        <taxon>Eukaryota</taxon>
        <taxon>Metazoa</taxon>
        <taxon>Spiralia</taxon>
        <taxon>Lophotrochozoa</taxon>
        <taxon>Mollusca</taxon>
        <taxon>Bivalvia</taxon>
        <taxon>Autobranchia</taxon>
        <taxon>Pteriomorphia</taxon>
        <taxon>Mytilida</taxon>
        <taxon>Mytiloidea</taxon>
        <taxon>Mytilidae</taxon>
        <taxon>Mytilinae</taxon>
        <taxon>Mytilus</taxon>
    </lineage>
</organism>
<dbReference type="InterPro" id="IPR049050">
    <property type="entry name" value="nSTAND3"/>
</dbReference>
<proteinExistence type="predicted"/>
<dbReference type="InterPro" id="IPR027417">
    <property type="entry name" value="P-loop_NTPase"/>
</dbReference>
<dbReference type="Proteomes" id="UP000683360">
    <property type="component" value="Unassembled WGS sequence"/>
</dbReference>
<dbReference type="EMBL" id="CAJPWZ010001972">
    <property type="protein sequence ID" value="CAG2227725.1"/>
    <property type="molecule type" value="Genomic_DNA"/>
</dbReference>
<protein>
    <recommendedName>
        <fullName evidence="5">DZIP3-like HEPN domain-containing protein</fullName>
    </recommendedName>
</protein>
<dbReference type="Pfam" id="PF20720">
    <property type="entry name" value="nSTAND3"/>
    <property type="match status" value="1"/>
</dbReference>